<dbReference type="PANTHER" id="PTHR22055">
    <property type="entry name" value="28 KDA HEAT- AND ACID-STABLE PHOSPHOPROTEIN PDGF-ASSOCIATED PROTEIN"/>
    <property type="match status" value="1"/>
</dbReference>
<accession>A0A2I1EMV4</accession>
<dbReference type="VEuPathDB" id="FungiDB:FUN_006383"/>
<dbReference type="InterPro" id="IPR039876">
    <property type="entry name" value="HAP28"/>
</dbReference>
<dbReference type="Proteomes" id="UP000684084">
    <property type="component" value="Unassembled WGS sequence"/>
</dbReference>
<name>A0A2I1EMV4_9GLOM</name>
<feature type="compositionally biased region" description="Acidic residues" evidence="1">
    <location>
        <begin position="45"/>
        <end position="54"/>
    </location>
</feature>
<feature type="region of interest" description="Disordered" evidence="1">
    <location>
        <begin position="1"/>
        <end position="150"/>
    </location>
</feature>
<dbReference type="VEuPathDB" id="FungiDB:RhiirA1_78554"/>
<dbReference type="VEuPathDB" id="FungiDB:RhiirFUN_010273"/>
<feature type="compositionally biased region" description="Basic residues" evidence="1">
    <location>
        <begin position="1"/>
        <end position="12"/>
    </location>
</feature>
<dbReference type="OrthoDB" id="21120at2759"/>
<gene>
    <name evidence="2" type="ORF">CHRIB12_LOCUS7501</name>
</gene>
<sequence>MPPKKNNRKWKVSRGGGHKFTNPRQLSGTGNEEGMWGYRDKKEDDSEEESEDETPNVSSSKIEKSKNKKNSQGSDKDVSGEDDGDIEDDDDDDDDDDDNRSKLSSLSIIDIENPNRTKKDNLKASDIKDTPREMTRREREAAEKAASQQRYWKLHQEGKTEQAKADLERLAIIKKQREEAALRRKAEQEAKAEAHKAKIASQGRKIKK</sequence>
<feature type="compositionally biased region" description="Basic and acidic residues" evidence="1">
    <location>
        <begin position="113"/>
        <end position="143"/>
    </location>
</feature>
<evidence type="ECO:0000313" key="2">
    <source>
        <dbReference type="EMBL" id="CAB5359004.1"/>
    </source>
</evidence>
<feature type="compositionally biased region" description="Basic and acidic residues" evidence="1">
    <location>
        <begin position="185"/>
        <end position="196"/>
    </location>
</feature>
<reference evidence="2" key="1">
    <citation type="submission" date="2020-05" db="EMBL/GenBank/DDBJ databases">
        <authorList>
            <person name="Rincon C."/>
            <person name="Sanders R I."/>
            <person name="Robbins C."/>
            <person name="Chaturvedi A."/>
        </authorList>
    </citation>
    <scope>NUCLEOTIDE SEQUENCE</scope>
    <source>
        <strain evidence="2">CHB12</strain>
    </source>
</reference>
<proteinExistence type="predicted"/>
<protein>
    <submittedName>
        <fullName evidence="2">Uncharacterized protein</fullName>
    </submittedName>
</protein>
<evidence type="ECO:0000313" key="3">
    <source>
        <dbReference type="Proteomes" id="UP000684084"/>
    </source>
</evidence>
<feature type="region of interest" description="Disordered" evidence="1">
    <location>
        <begin position="185"/>
        <end position="208"/>
    </location>
</feature>
<dbReference type="AlphaFoldDB" id="A0A2I1EMV4"/>
<evidence type="ECO:0000256" key="1">
    <source>
        <dbReference type="SAM" id="MobiDB-lite"/>
    </source>
</evidence>
<comment type="caution">
    <text evidence="2">The sequence shown here is derived from an EMBL/GenBank/DDBJ whole genome shotgun (WGS) entry which is preliminary data.</text>
</comment>
<feature type="compositionally biased region" description="Acidic residues" evidence="1">
    <location>
        <begin position="80"/>
        <end position="98"/>
    </location>
</feature>
<dbReference type="EMBL" id="CAGKOT010000013">
    <property type="protein sequence ID" value="CAB5359004.1"/>
    <property type="molecule type" value="Genomic_DNA"/>
</dbReference>
<organism evidence="2 3">
    <name type="scientific">Rhizophagus irregularis</name>
    <dbReference type="NCBI Taxonomy" id="588596"/>
    <lineage>
        <taxon>Eukaryota</taxon>
        <taxon>Fungi</taxon>
        <taxon>Fungi incertae sedis</taxon>
        <taxon>Mucoromycota</taxon>
        <taxon>Glomeromycotina</taxon>
        <taxon>Glomeromycetes</taxon>
        <taxon>Glomerales</taxon>
        <taxon>Glomeraceae</taxon>
        <taxon>Rhizophagus</taxon>
    </lineage>
</organism>
<dbReference type="Pfam" id="PF10252">
    <property type="entry name" value="PP28"/>
    <property type="match status" value="1"/>
</dbReference>
<dbReference type="InterPro" id="IPR019380">
    <property type="entry name" value="Casein_kinase_sb_PP28"/>
</dbReference>